<gene>
    <name evidence="2" type="ORF">ACFSBT_17765</name>
</gene>
<evidence type="ECO:0000313" key="3">
    <source>
        <dbReference type="Proteomes" id="UP001597187"/>
    </source>
</evidence>
<name>A0ABD6B0F1_9EURY</name>
<feature type="region of interest" description="Disordered" evidence="1">
    <location>
        <begin position="78"/>
        <end position="103"/>
    </location>
</feature>
<dbReference type="AlphaFoldDB" id="A0ABD6B0F1"/>
<dbReference type="Proteomes" id="UP001597187">
    <property type="component" value="Unassembled WGS sequence"/>
</dbReference>
<evidence type="ECO:0000313" key="2">
    <source>
        <dbReference type="EMBL" id="MFD1515131.1"/>
    </source>
</evidence>
<dbReference type="RefSeq" id="WP_250875055.1">
    <property type="nucleotide sequence ID" value="NZ_JALXFV010000008.1"/>
</dbReference>
<proteinExistence type="predicted"/>
<reference evidence="2 3" key="1">
    <citation type="journal article" date="2019" name="Int. J. Syst. Evol. Microbiol.">
        <title>The Global Catalogue of Microorganisms (GCM) 10K type strain sequencing project: providing services to taxonomists for standard genome sequencing and annotation.</title>
        <authorList>
            <consortium name="The Broad Institute Genomics Platform"/>
            <consortium name="The Broad Institute Genome Sequencing Center for Infectious Disease"/>
            <person name="Wu L."/>
            <person name="Ma J."/>
        </authorList>
    </citation>
    <scope>NUCLEOTIDE SEQUENCE [LARGE SCALE GENOMIC DNA]</scope>
    <source>
        <strain evidence="2 3">CGMCC 1.12563</strain>
    </source>
</reference>
<organism evidence="2 3">
    <name type="scientific">Halomarina rubra</name>
    <dbReference type="NCBI Taxonomy" id="2071873"/>
    <lineage>
        <taxon>Archaea</taxon>
        <taxon>Methanobacteriati</taxon>
        <taxon>Methanobacteriota</taxon>
        <taxon>Stenosarchaea group</taxon>
        <taxon>Halobacteria</taxon>
        <taxon>Halobacteriales</taxon>
        <taxon>Natronomonadaceae</taxon>
        <taxon>Halomarina</taxon>
    </lineage>
</organism>
<evidence type="ECO:0000256" key="1">
    <source>
        <dbReference type="SAM" id="MobiDB-lite"/>
    </source>
</evidence>
<feature type="region of interest" description="Disordered" evidence="1">
    <location>
        <begin position="345"/>
        <end position="366"/>
    </location>
</feature>
<keyword evidence="3" id="KW-1185">Reference proteome</keyword>
<protein>
    <submittedName>
        <fullName evidence="2">Uncharacterized protein</fullName>
    </submittedName>
</protein>
<comment type="caution">
    <text evidence="2">The sequence shown here is derived from an EMBL/GenBank/DDBJ whole genome shotgun (WGS) entry which is preliminary data.</text>
</comment>
<dbReference type="EMBL" id="JBHUDC010000008">
    <property type="protein sequence ID" value="MFD1515131.1"/>
    <property type="molecule type" value="Genomic_DNA"/>
</dbReference>
<accession>A0ABD6B0F1</accession>
<sequence>MVTVTEFAEYNCITGSDDQSVEEIVHLDESTLEGVDVTDDENDLDQSEILSRLAGTLSKLKTKKFHTAENSRARIHTLESVAGNDGESDGDTEESSKHPLKQVYNSDSFADAAKGLATRYSETNFALDAVLFFFRFDSQHADTDRVAVIQEVHLSDAYRPSADEILDPAEQVVRQRMEKGLVYPALARRETDGEDAEGEIYLHEDRAAVYQRRHANYWSTFAQLEAELKANELLWKGDSDDEEADDAGRLEEVKQARDEVTELQPLNELPDVYTDLSDLEVMVSPDGESSVVGFTIEELAERNGINIVRDSDGRHHIIITKGRPEIRHVNESDGIEDDDEDIELFPNISTYDSPDDVQGLTNENNQ</sequence>